<proteinExistence type="predicted"/>
<accession>A0A940WWI1</accession>
<gene>
    <name evidence="1" type="ORF">J7W16_12170</name>
</gene>
<dbReference type="Proteomes" id="UP000678228">
    <property type="component" value="Unassembled WGS sequence"/>
</dbReference>
<dbReference type="Gene3D" id="1.25.40.750">
    <property type="entry name" value="Domain of unknown function DUF5071"/>
    <property type="match status" value="1"/>
</dbReference>
<dbReference type="AlphaFoldDB" id="A0A940WWI1"/>
<evidence type="ECO:0000313" key="1">
    <source>
        <dbReference type="EMBL" id="MBP3951887.1"/>
    </source>
</evidence>
<organism evidence="1 2">
    <name type="scientific">Halalkalibacter suaedae</name>
    <dbReference type="NCBI Taxonomy" id="2822140"/>
    <lineage>
        <taxon>Bacteria</taxon>
        <taxon>Bacillati</taxon>
        <taxon>Bacillota</taxon>
        <taxon>Bacilli</taxon>
        <taxon>Bacillales</taxon>
        <taxon>Bacillaceae</taxon>
        <taxon>Halalkalibacter</taxon>
    </lineage>
</organism>
<dbReference type="InterPro" id="IPR038692">
    <property type="entry name" value="Cthe_2751_sf"/>
</dbReference>
<evidence type="ECO:0008006" key="3">
    <source>
        <dbReference type="Google" id="ProtNLM"/>
    </source>
</evidence>
<comment type="caution">
    <text evidence="1">The sequence shown here is derived from an EMBL/GenBank/DDBJ whole genome shotgun (WGS) entry which is preliminary data.</text>
</comment>
<keyword evidence="2" id="KW-1185">Reference proteome</keyword>
<reference evidence="1" key="1">
    <citation type="submission" date="2021-03" db="EMBL/GenBank/DDBJ databases">
        <title>Bacillus suaedae sp. nov., isolated from Suaeda aralocaspica.</title>
        <authorList>
            <person name="Lei R.F.R."/>
        </authorList>
    </citation>
    <scope>NUCLEOTIDE SEQUENCE</scope>
    <source>
        <strain evidence="1">YZJH907-2</strain>
    </source>
</reference>
<name>A0A940WWI1_9BACI</name>
<dbReference type="EMBL" id="JAGKSQ010000004">
    <property type="protein sequence ID" value="MBP3951887.1"/>
    <property type="molecule type" value="Genomic_DNA"/>
</dbReference>
<sequence length="158" mass="18529">MKDYLDLEEEEIIYYVYNLNWSLPKEAQEESILILSQLPEEKVDRVLPKYGKECWQNGVLVIKKIGYPRNKKALPKLARLLQDRNWPGALEAIEVFRSMGREISVPYIEKECEEALRCHDADWLEHLCFACDCLNLTKSDFSNEDNFLQMKKLAEGLD</sequence>
<protein>
    <recommendedName>
        <fullName evidence="3">DUF5071 domain-containing protein</fullName>
    </recommendedName>
</protein>
<evidence type="ECO:0000313" key="2">
    <source>
        <dbReference type="Proteomes" id="UP000678228"/>
    </source>
</evidence>